<name>A0A8J3CM29_9BURK</name>
<dbReference type="RefSeq" id="WP_189491540.1">
    <property type="nucleotide sequence ID" value="NZ_BMZG01000003.1"/>
</dbReference>
<evidence type="ECO:0000313" key="4">
    <source>
        <dbReference type="EMBL" id="GHA68385.1"/>
    </source>
</evidence>
<dbReference type="PANTHER" id="PTHR43420:SF44">
    <property type="entry name" value="ACETYLTRANSFERASE YPEA"/>
    <property type="match status" value="1"/>
</dbReference>
<evidence type="ECO:0000256" key="1">
    <source>
        <dbReference type="ARBA" id="ARBA00022679"/>
    </source>
</evidence>
<comment type="caution">
    <text evidence="4">The sequence shown here is derived from an EMBL/GenBank/DDBJ whole genome shotgun (WGS) entry which is preliminary data.</text>
</comment>
<proteinExistence type="predicted"/>
<dbReference type="AlphaFoldDB" id="A0A8J3CM29"/>
<keyword evidence="2" id="KW-0012">Acyltransferase</keyword>
<dbReference type="CDD" id="cd04301">
    <property type="entry name" value="NAT_SF"/>
    <property type="match status" value="1"/>
</dbReference>
<reference evidence="4" key="1">
    <citation type="journal article" date="2014" name="Int. J. Syst. Evol. Microbiol.">
        <title>Complete genome sequence of Corynebacterium casei LMG S-19264T (=DSM 44701T), isolated from a smear-ripened cheese.</title>
        <authorList>
            <consortium name="US DOE Joint Genome Institute (JGI-PGF)"/>
            <person name="Walter F."/>
            <person name="Albersmeier A."/>
            <person name="Kalinowski J."/>
            <person name="Ruckert C."/>
        </authorList>
    </citation>
    <scope>NUCLEOTIDE SEQUENCE</scope>
    <source>
        <strain evidence="4">KCTC 32501</strain>
    </source>
</reference>
<organism evidence="4 5">
    <name type="scientific">Formosimonas limnophila</name>
    <dbReference type="NCBI Taxonomy" id="1384487"/>
    <lineage>
        <taxon>Bacteria</taxon>
        <taxon>Pseudomonadati</taxon>
        <taxon>Pseudomonadota</taxon>
        <taxon>Betaproteobacteria</taxon>
        <taxon>Burkholderiales</taxon>
        <taxon>Burkholderiaceae</taxon>
        <taxon>Formosimonas</taxon>
    </lineage>
</organism>
<evidence type="ECO:0000313" key="5">
    <source>
        <dbReference type="Proteomes" id="UP000614287"/>
    </source>
</evidence>
<accession>A0A8J3CM29</accession>
<feature type="domain" description="N-acetyltransferase" evidence="3">
    <location>
        <begin position="4"/>
        <end position="165"/>
    </location>
</feature>
<sequence length="171" mass="18874">MPELFITHSTLADIPAVLSLYVSVAAIEGGLARTADEISEVYVRDNISSSLNRGISLVARIGDCIVGEIHAFQPIPKVFSHVLSDLTIAVHPAYQGRGIGRALFCELLQKVTKEHRHILRVELLARESNQRAIDFYKTLGFEIEGVFKGRIKGLTGALEADIPMAWHRLSQ</sequence>
<protein>
    <submittedName>
        <fullName evidence="4">N-acetyltransferase</fullName>
    </submittedName>
</protein>
<keyword evidence="5" id="KW-1185">Reference proteome</keyword>
<gene>
    <name evidence="4" type="ORF">GCM10009007_06380</name>
</gene>
<dbReference type="EMBL" id="BMZG01000003">
    <property type="protein sequence ID" value="GHA68385.1"/>
    <property type="molecule type" value="Genomic_DNA"/>
</dbReference>
<evidence type="ECO:0000259" key="3">
    <source>
        <dbReference type="PROSITE" id="PS51186"/>
    </source>
</evidence>
<keyword evidence="1" id="KW-0808">Transferase</keyword>
<dbReference type="PANTHER" id="PTHR43420">
    <property type="entry name" value="ACETYLTRANSFERASE"/>
    <property type="match status" value="1"/>
</dbReference>
<dbReference type="InterPro" id="IPR016181">
    <property type="entry name" value="Acyl_CoA_acyltransferase"/>
</dbReference>
<dbReference type="Proteomes" id="UP000614287">
    <property type="component" value="Unassembled WGS sequence"/>
</dbReference>
<evidence type="ECO:0000256" key="2">
    <source>
        <dbReference type="ARBA" id="ARBA00023315"/>
    </source>
</evidence>
<dbReference type="InterPro" id="IPR000182">
    <property type="entry name" value="GNAT_dom"/>
</dbReference>
<reference evidence="4" key="2">
    <citation type="submission" date="2020-09" db="EMBL/GenBank/DDBJ databases">
        <authorList>
            <person name="Sun Q."/>
            <person name="Kim S."/>
        </authorList>
    </citation>
    <scope>NUCLEOTIDE SEQUENCE</scope>
    <source>
        <strain evidence="4">KCTC 32501</strain>
    </source>
</reference>
<dbReference type="Pfam" id="PF00583">
    <property type="entry name" value="Acetyltransf_1"/>
    <property type="match status" value="1"/>
</dbReference>
<dbReference type="InterPro" id="IPR050680">
    <property type="entry name" value="YpeA/RimI_acetyltransf"/>
</dbReference>
<dbReference type="SUPFAM" id="SSF55729">
    <property type="entry name" value="Acyl-CoA N-acyltransferases (Nat)"/>
    <property type="match status" value="1"/>
</dbReference>
<dbReference type="GO" id="GO:0016747">
    <property type="term" value="F:acyltransferase activity, transferring groups other than amino-acyl groups"/>
    <property type="evidence" value="ECO:0007669"/>
    <property type="project" value="InterPro"/>
</dbReference>
<dbReference type="PROSITE" id="PS51186">
    <property type="entry name" value="GNAT"/>
    <property type="match status" value="1"/>
</dbReference>
<dbReference type="Gene3D" id="3.40.630.30">
    <property type="match status" value="1"/>
</dbReference>